<proteinExistence type="predicted"/>
<evidence type="ECO:0000313" key="2">
    <source>
        <dbReference type="EMBL" id="AYO44113.1"/>
    </source>
</evidence>
<reference evidence="2 3" key="1">
    <citation type="submission" date="2018-10" db="EMBL/GenBank/DDBJ databases">
        <title>Complete genome sequence of Malassezia restricta CBS 7877.</title>
        <authorList>
            <person name="Morand S.C."/>
            <person name="Bertignac M."/>
            <person name="Iltis A."/>
            <person name="Kolder I."/>
            <person name="Pirovano W."/>
            <person name="Jourdain R."/>
            <person name="Clavaud C."/>
        </authorList>
    </citation>
    <scope>NUCLEOTIDE SEQUENCE [LARGE SCALE GENOMIC DNA]</scope>
    <source>
        <strain evidence="2 3">CBS 7877</strain>
    </source>
</reference>
<dbReference type="VEuPathDB" id="FungiDB:DNF11_3163"/>
<feature type="compositionally biased region" description="Basic and acidic residues" evidence="1">
    <location>
        <begin position="42"/>
        <end position="54"/>
    </location>
</feature>
<gene>
    <name evidence="2" type="ORF">DNF11_3163</name>
</gene>
<feature type="region of interest" description="Disordered" evidence="1">
    <location>
        <begin position="155"/>
        <end position="330"/>
    </location>
</feature>
<dbReference type="EMBL" id="CP033153">
    <property type="protein sequence ID" value="AYO44113.1"/>
    <property type="molecule type" value="Genomic_DNA"/>
</dbReference>
<feature type="compositionally biased region" description="Low complexity" evidence="1">
    <location>
        <begin position="60"/>
        <end position="80"/>
    </location>
</feature>
<feature type="compositionally biased region" description="Polar residues" evidence="1">
    <location>
        <begin position="1"/>
        <end position="11"/>
    </location>
</feature>
<feature type="compositionally biased region" description="Polar residues" evidence="1">
    <location>
        <begin position="155"/>
        <end position="183"/>
    </location>
</feature>
<keyword evidence="3" id="KW-1185">Reference proteome</keyword>
<dbReference type="Proteomes" id="UP000269793">
    <property type="component" value="Chromosome VI"/>
</dbReference>
<evidence type="ECO:0000313" key="3">
    <source>
        <dbReference type="Proteomes" id="UP000269793"/>
    </source>
</evidence>
<dbReference type="OrthoDB" id="3366285at2759"/>
<feature type="compositionally biased region" description="Basic and acidic residues" evidence="1">
    <location>
        <begin position="307"/>
        <end position="324"/>
    </location>
</feature>
<organism evidence="2 3">
    <name type="scientific">Malassezia restricta (strain ATCC 96810 / NBRC 103918 / CBS 7877)</name>
    <name type="common">Seborrheic dermatitis infection agent</name>
    <dbReference type="NCBI Taxonomy" id="425264"/>
    <lineage>
        <taxon>Eukaryota</taxon>
        <taxon>Fungi</taxon>
        <taxon>Dikarya</taxon>
        <taxon>Basidiomycota</taxon>
        <taxon>Ustilaginomycotina</taxon>
        <taxon>Malasseziomycetes</taxon>
        <taxon>Malasseziales</taxon>
        <taxon>Malasseziaceae</taxon>
        <taxon>Malassezia</taxon>
    </lineage>
</organism>
<protein>
    <submittedName>
        <fullName evidence="2">Uncharacterized protein</fullName>
    </submittedName>
</protein>
<feature type="compositionally biased region" description="Basic and acidic residues" evidence="1">
    <location>
        <begin position="15"/>
        <end position="31"/>
    </location>
</feature>
<feature type="region of interest" description="Disordered" evidence="1">
    <location>
        <begin position="1"/>
        <end position="113"/>
    </location>
</feature>
<feature type="compositionally biased region" description="Polar residues" evidence="1">
    <location>
        <begin position="32"/>
        <end position="41"/>
    </location>
</feature>
<evidence type="ECO:0000256" key="1">
    <source>
        <dbReference type="SAM" id="MobiDB-lite"/>
    </source>
</evidence>
<name>A0A3G2S7T2_MALR7</name>
<feature type="compositionally biased region" description="Low complexity" evidence="1">
    <location>
        <begin position="184"/>
        <end position="199"/>
    </location>
</feature>
<feature type="compositionally biased region" description="Basic and acidic residues" evidence="1">
    <location>
        <begin position="285"/>
        <end position="298"/>
    </location>
</feature>
<sequence>MTMTNPVQDVSNKALDAEKGVENKVPHEVTDTVKQGASELTSSEKEKPSTEQERPNNVTSPVASDAKAAAPESAPTAAPSTQEPAIDAGERVTEHTTVYTEATPQVLESENHHVVTESVPITHTSIPDYNERATAAPPIVGSDLYSILRDSSQQRSMDYTKTQTAAPTASGAVQSGVPSYLQNSSQVPATSTAAAVPAPKSLEQFEPTDEQAWSVRGPASSVQSRGPADLAKNTSASTAGAAAGAGTGGVASQVGKSGEAVQGAQNKLGESAKEVGGKPGNALEGAKDKVGDVSKKPGDVAQQAESKAGDVKKQGTDAVDEAKKAGKTQKKGLLQKIKKALKIGKDYK</sequence>
<accession>A0A3G2S7T2</accession>
<feature type="compositionally biased region" description="Polar residues" evidence="1">
    <location>
        <begin position="95"/>
        <end position="108"/>
    </location>
</feature>
<dbReference type="AlphaFoldDB" id="A0A3G2S7T2"/>